<keyword evidence="4" id="KW-0862">Zinc</keyword>
<organism evidence="11 12">
    <name type="scientific">Sparus aurata</name>
    <name type="common">Gilthead sea bream</name>
    <dbReference type="NCBI Taxonomy" id="8175"/>
    <lineage>
        <taxon>Eukaryota</taxon>
        <taxon>Metazoa</taxon>
        <taxon>Chordata</taxon>
        <taxon>Craniata</taxon>
        <taxon>Vertebrata</taxon>
        <taxon>Euteleostomi</taxon>
        <taxon>Actinopterygii</taxon>
        <taxon>Neopterygii</taxon>
        <taxon>Teleostei</taxon>
        <taxon>Neoteleostei</taxon>
        <taxon>Acanthomorphata</taxon>
        <taxon>Eupercaria</taxon>
        <taxon>Spariformes</taxon>
        <taxon>Sparidae</taxon>
        <taxon>Sparus</taxon>
    </lineage>
</organism>
<dbReference type="InterPro" id="IPR043136">
    <property type="entry name" value="B30.2/SPRY_sf"/>
</dbReference>
<keyword evidence="2" id="KW-0479">Metal-binding</keyword>
<dbReference type="Pfam" id="PF25600">
    <property type="entry name" value="TRIM_CC"/>
    <property type="match status" value="1"/>
</dbReference>
<dbReference type="SMART" id="SM00336">
    <property type="entry name" value="BBOX"/>
    <property type="match status" value="1"/>
</dbReference>
<dbReference type="PANTHER" id="PTHR25465:SF32">
    <property type="entry name" value="BLOODTHIRSTY-RELATED GENE FAMILY, MEMBER 16 ISOFORM X1-RELATED"/>
    <property type="match status" value="1"/>
</dbReference>
<dbReference type="SMART" id="SM00184">
    <property type="entry name" value="RING"/>
    <property type="match status" value="1"/>
</dbReference>
<keyword evidence="12" id="KW-1185">Reference proteome</keyword>
<evidence type="ECO:0000259" key="9">
    <source>
        <dbReference type="PROSITE" id="PS50119"/>
    </source>
</evidence>
<dbReference type="PROSITE" id="PS50188">
    <property type="entry name" value="B302_SPRY"/>
    <property type="match status" value="1"/>
</dbReference>
<dbReference type="Pfam" id="PF13445">
    <property type="entry name" value="zf-RING_UBOX"/>
    <property type="match status" value="1"/>
</dbReference>
<evidence type="ECO:0000256" key="2">
    <source>
        <dbReference type="ARBA" id="ARBA00022723"/>
    </source>
</evidence>
<feature type="domain" description="RING-type" evidence="8">
    <location>
        <begin position="13"/>
        <end position="53"/>
    </location>
</feature>
<dbReference type="SUPFAM" id="SSF57850">
    <property type="entry name" value="RING/U-box"/>
    <property type="match status" value="1"/>
</dbReference>
<dbReference type="Pfam" id="PF00622">
    <property type="entry name" value="SPRY"/>
    <property type="match status" value="1"/>
</dbReference>
<dbReference type="InterPro" id="IPR027370">
    <property type="entry name" value="Znf-RING_euk"/>
</dbReference>
<dbReference type="GeneTree" id="ENSGT00940000154395"/>
<dbReference type="GO" id="GO:0045087">
    <property type="term" value="P:innate immune response"/>
    <property type="evidence" value="ECO:0007669"/>
    <property type="project" value="UniProtKB-KW"/>
</dbReference>
<dbReference type="Gene3D" id="3.30.160.60">
    <property type="entry name" value="Classic Zinc Finger"/>
    <property type="match status" value="1"/>
</dbReference>
<dbReference type="CDD" id="cd13733">
    <property type="entry name" value="SPRY_PRY_C-I_1"/>
    <property type="match status" value="1"/>
</dbReference>
<dbReference type="InterPro" id="IPR001870">
    <property type="entry name" value="B30.2/SPRY"/>
</dbReference>
<dbReference type="OMA" id="VEHFNRM"/>
<dbReference type="InParanoid" id="A0A671VZ75"/>
<dbReference type="InterPro" id="IPR006574">
    <property type="entry name" value="PRY"/>
</dbReference>
<dbReference type="InterPro" id="IPR017907">
    <property type="entry name" value="Znf_RING_CS"/>
</dbReference>
<dbReference type="OrthoDB" id="6105938at2759"/>
<keyword evidence="7" id="KW-0175">Coiled coil</keyword>
<dbReference type="Proteomes" id="UP000472265">
    <property type="component" value="Chromosome 14"/>
</dbReference>
<dbReference type="Ensembl" id="ENSSAUT00010031347.1">
    <property type="protein sequence ID" value="ENSSAUP00010029736.1"/>
    <property type="gene ID" value="ENSSAUG00010012780.1"/>
</dbReference>
<name>A0A671VZ75_SPAAU</name>
<dbReference type="Gene3D" id="2.60.120.920">
    <property type="match status" value="1"/>
</dbReference>
<sequence>MAAANSQEEQLQCSICLNVFSEPVTTPCGHNYCKTCITGYWASSGMARCPLCQKKFRNKPELQVNTEFRDMVERFNSMRMRGEDDVPAKPGEVPCDVCPGLKGKAQKTCMVCLVSYCRPHLEQHQSLTRKHQLMDPVSNLEDRVCTKHNKLFELFCQVDQTCVCFMCLRDDHATHEAVPLERAFRERKARMVDVMSEIEMMENKKSGSIREIKHSAEQNKKKSEKEIADVAEAFTALVASLQRSQAELIELIKEKHKEAERQAENHVAQLEQDVAELRRRQLEMKRLLQTEDHLHLLQSCPSLHSPAHTFNVSRLGYVGLVKKALAQMEKSLSNEMQMLIHEVRLSDGCEAAAQPDAAKRLTMDEFIKEGWNPPQDELMMIQQCHAMDVTMDAYTANSKLEVSEDGKQLRFQDGRLALHALFGRRFTNHPFVLGKEGFSSGRFYYEVQVSGSKCFVLGVVKESIDREMFNFPMPENGGWLFIKLINGYQEEYRGNFVEPPLNLRQRPQTVGVFVDYEKGEVSFYDVDARTLIYSYTGCTFTETTPALNTFLFSMAGAPLSGRTKLYPIFGMYETGMNREVPNEFLAITPVAPYNFRCHIYQGKH</sequence>
<accession>A0A671VZ75</accession>
<dbReference type="InterPro" id="IPR051051">
    <property type="entry name" value="E3_ubiq-ligase_TRIM/RNF"/>
</dbReference>
<feature type="domain" description="B box-type" evidence="9">
    <location>
        <begin position="140"/>
        <end position="180"/>
    </location>
</feature>
<reference evidence="11" key="2">
    <citation type="submission" date="2025-08" db="UniProtKB">
        <authorList>
            <consortium name="Ensembl"/>
        </authorList>
    </citation>
    <scope>IDENTIFICATION</scope>
</reference>
<dbReference type="PROSITE" id="PS50089">
    <property type="entry name" value="ZF_RING_2"/>
    <property type="match status" value="1"/>
</dbReference>
<dbReference type="InterPro" id="IPR013320">
    <property type="entry name" value="ConA-like_dom_sf"/>
</dbReference>
<feature type="domain" description="B30.2/SPRY" evidence="10">
    <location>
        <begin position="369"/>
        <end position="589"/>
    </location>
</feature>
<dbReference type="InterPro" id="IPR003877">
    <property type="entry name" value="SPRY_dom"/>
</dbReference>
<evidence type="ECO:0000259" key="8">
    <source>
        <dbReference type="PROSITE" id="PS50089"/>
    </source>
</evidence>
<dbReference type="PROSITE" id="PS00518">
    <property type="entry name" value="ZF_RING_1"/>
    <property type="match status" value="1"/>
</dbReference>
<dbReference type="PRINTS" id="PR01407">
    <property type="entry name" value="BUTYPHLNCDUF"/>
</dbReference>
<dbReference type="PANTHER" id="PTHR25465">
    <property type="entry name" value="B-BOX DOMAIN CONTAINING"/>
    <property type="match status" value="1"/>
</dbReference>
<dbReference type="InterPro" id="IPR000315">
    <property type="entry name" value="Znf_B-box"/>
</dbReference>
<feature type="coiled-coil region" evidence="7">
    <location>
        <begin position="213"/>
        <end position="287"/>
    </location>
</feature>
<dbReference type="SMART" id="SM00449">
    <property type="entry name" value="SPRY"/>
    <property type="match status" value="1"/>
</dbReference>
<evidence type="ECO:0000256" key="4">
    <source>
        <dbReference type="ARBA" id="ARBA00022833"/>
    </source>
</evidence>
<evidence type="ECO:0000256" key="7">
    <source>
        <dbReference type="SAM" id="Coils"/>
    </source>
</evidence>
<dbReference type="RefSeq" id="XP_030295334.1">
    <property type="nucleotide sequence ID" value="XM_030439474.1"/>
</dbReference>
<evidence type="ECO:0000313" key="11">
    <source>
        <dbReference type="Ensembl" id="ENSSAUP00010029736.1"/>
    </source>
</evidence>
<keyword evidence="3 6" id="KW-0863">Zinc-finger</keyword>
<evidence type="ECO:0000256" key="6">
    <source>
        <dbReference type="PROSITE-ProRule" id="PRU00024"/>
    </source>
</evidence>
<dbReference type="GeneID" id="115595266"/>
<dbReference type="Pfam" id="PF00643">
    <property type="entry name" value="zf-B_box"/>
    <property type="match status" value="1"/>
</dbReference>
<dbReference type="SUPFAM" id="SSF49899">
    <property type="entry name" value="Concanavalin A-like lectins/glucanases"/>
    <property type="match status" value="1"/>
</dbReference>
<dbReference type="GO" id="GO:0005737">
    <property type="term" value="C:cytoplasm"/>
    <property type="evidence" value="ECO:0007669"/>
    <property type="project" value="UniProtKB-ARBA"/>
</dbReference>
<evidence type="ECO:0000259" key="10">
    <source>
        <dbReference type="PROSITE" id="PS50188"/>
    </source>
</evidence>
<evidence type="ECO:0000313" key="12">
    <source>
        <dbReference type="Proteomes" id="UP000472265"/>
    </source>
</evidence>
<protein>
    <submittedName>
        <fullName evidence="11">E3 ubiquitin-protein ligase TRIM39-like</fullName>
    </submittedName>
</protein>
<reference evidence="11" key="1">
    <citation type="submission" date="2021-04" db="EMBL/GenBank/DDBJ databases">
        <authorList>
            <consortium name="Wellcome Sanger Institute Data Sharing"/>
        </authorList>
    </citation>
    <scope>NUCLEOTIDE SEQUENCE [LARGE SCALE GENOMIC DNA]</scope>
</reference>
<dbReference type="Gene3D" id="3.30.40.10">
    <property type="entry name" value="Zinc/RING finger domain, C3HC4 (zinc finger)"/>
    <property type="match status" value="1"/>
</dbReference>
<dbReference type="SUPFAM" id="SSF57845">
    <property type="entry name" value="B-box zinc-binding domain"/>
    <property type="match status" value="1"/>
</dbReference>
<gene>
    <name evidence="11" type="primary">LOC115595266</name>
</gene>
<dbReference type="InterPro" id="IPR001841">
    <property type="entry name" value="Znf_RING"/>
</dbReference>
<dbReference type="InterPro" id="IPR058030">
    <property type="entry name" value="TRIM8/14/16/25/29/45/65_CC"/>
</dbReference>
<proteinExistence type="predicted"/>
<keyword evidence="1" id="KW-0399">Innate immunity</keyword>
<evidence type="ECO:0000256" key="1">
    <source>
        <dbReference type="ARBA" id="ARBA00022588"/>
    </source>
</evidence>
<dbReference type="GO" id="GO:0008270">
    <property type="term" value="F:zinc ion binding"/>
    <property type="evidence" value="ECO:0007669"/>
    <property type="project" value="UniProtKB-KW"/>
</dbReference>
<dbReference type="Pfam" id="PF13765">
    <property type="entry name" value="PRY"/>
    <property type="match status" value="1"/>
</dbReference>
<evidence type="ECO:0000256" key="3">
    <source>
        <dbReference type="ARBA" id="ARBA00022771"/>
    </source>
</evidence>
<reference evidence="11" key="3">
    <citation type="submission" date="2025-09" db="UniProtKB">
        <authorList>
            <consortium name="Ensembl"/>
        </authorList>
    </citation>
    <scope>IDENTIFICATION</scope>
</reference>
<dbReference type="SMART" id="SM00589">
    <property type="entry name" value="PRY"/>
    <property type="match status" value="1"/>
</dbReference>
<keyword evidence="5" id="KW-0391">Immunity</keyword>
<evidence type="ECO:0000256" key="5">
    <source>
        <dbReference type="ARBA" id="ARBA00022859"/>
    </source>
</evidence>
<dbReference type="CDD" id="cd19769">
    <property type="entry name" value="Bbox2_TRIM16-like"/>
    <property type="match status" value="1"/>
</dbReference>
<dbReference type="InterPro" id="IPR013083">
    <property type="entry name" value="Znf_RING/FYVE/PHD"/>
</dbReference>
<dbReference type="InterPro" id="IPR003879">
    <property type="entry name" value="Butyrophylin_SPRY"/>
</dbReference>
<dbReference type="AlphaFoldDB" id="A0A671VZ75"/>
<dbReference type="PROSITE" id="PS50119">
    <property type="entry name" value="ZF_BBOX"/>
    <property type="match status" value="1"/>
</dbReference>